<name>A0AAV4XUK8_CAEEX</name>
<organism evidence="1 2">
    <name type="scientific">Caerostris extrusa</name>
    <name type="common">Bark spider</name>
    <name type="synonym">Caerostris bankana</name>
    <dbReference type="NCBI Taxonomy" id="172846"/>
    <lineage>
        <taxon>Eukaryota</taxon>
        <taxon>Metazoa</taxon>
        <taxon>Ecdysozoa</taxon>
        <taxon>Arthropoda</taxon>
        <taxon>Chelicerata</taxon>
        <taxon>Arachnida</taxon>
        <taxon>Araneae</taxon>
        <taxon>Araneomorphae</taxon>
        <taxon>Entelegynae</taxon>
        <taxon>Araneoidea</taxon>
        <taxon>Araneidae</taxon>
        <taxon>Caerostris</taxon>
    </lineage>
</organism>
<dbReference type="EMBL" id="BPLR01018290">
    <property type="protein sequence ID" value="GIY98417.1"/>
    <property type="molecule type" value="Genomic_DNA"/>
</dbReference>
<comment type="caution">
    <text evidence="1">The sequence shown here is derived from an EMBL/GenBank/DDBJ whole genome shotgun (WGS) entry which is preliminary data.</text>
</comment>
<protein>
    <submittedName>
        <fullName evidence="1">Uncharacterized protein</fullName>
    </submittedName>
</protein>
<dbReference type="AlphaFoldDB" id="A0AAV4XUK8"/>
<evidence type="ECO:0000313" key="1">
    <source>
        <dbReference type="EMBL" id="GIY98417.1"/>
    </source>
</evidence>
<proteinExistence type="predicted"/>
<dbReference type="Proteomes" id="UP001054945">
    <property type="component" value="Unassembled WGS sequence"/>
</dbReference>
<accession>A0AAV4XUK8</accession>
<evidence type="ECO:0000313" key="2">
    <source>
        <dbReference type="Proteomes" id="UP001054945"/>
    </source>
</evidence>
<reference evidence="1 2" key="1">
    <citation type="submission" date="2021-06" db="EMBL/GenBank/DDBJ databases">
        <title>Caerostris extrusa draft genome.</title>
        <authorList>
            <person name="Kono N."/>
            <person name="Arakawa K."/>
        </authorList>
    </citation>
    <scope>NUCLEOTIDE SEQUENCE [LARGE SCALE GENOMIC DNA]</scope>
</reference>
<keyword evidence="2" id="KW-1185">Reference proteome</keyword>
<gene>
    <name evidence="1" type="ORF">CEXT_598621</name>
</gene>
<sequence length="135" mass="16120">MTNSFPRQEGRWRLTRKNVTRDISCHSRFIFLATALLSLQSQPEISQFIEEDSCMCMCGGKSSTDTIQFNVLLRWFLKANRESFFVLVKDFGRRIVVIDMRLMLEDAFFSEFWRIMCFESNEMFCNRSFRVMISY</sequence>